<evidence type="ECO:0000256" key="1">
    <source>
        <dbReference type="ARBA" id="ARBA00001947"/>
    </source>
</evidence>
<dbReference type="PANTHER" id="PTHR42940:SF8">
    <property type="entry name" value="VACUOLAR PROTEIN SORTING-ASSOCIATED PROTEIN 11"/>
    <property type="match status" value="1"/>
</dbReference>
<organism evidence="10 11">
    <name type="scientific">Pseudonocardia yuanmonensis</name>
    <dbReference type="NCBI Taxonomy" id="1095914"/>
    <lineage>
        <taxon>Bacteria</taxon>
        <taxon>Bacillati</taxon>
        <taxon>Actinomycetota</taxon>
        <taxon>Actinomycetes</taxon>
        <taxon>Pseudonocardiales</taxon>
        <taxon>Pseudonocardiaceae</taxon>
        <taxon>Pseudonocardia</taxon>
    </lineage>
</organism>
<keyword evidence="6" id="KW-0560">Oxidoreductase</keyword>
<comment type="catalytic activity">
    <reaction evidence="7">
        <text>a secondary alcohol + NAD(+) = a ketone + NADH + H(+)</text>
        <dbReference type="Rhea" id="RHEA:10740"/>
        <dbReference type="ChEBI" id="CHEBI:15378"/>
        <dbReference type="ChEBI" id="CHEBI:17087"/>
        <dbReference type="ChEBI" id="CHEBI:35681"/>
        <dbReference type="ChEBI" id="CHEBI:57540"/>
        <dbReference type="ChEBI" id="CHEBI:57945"/>
        <dbReference type="EC" id="1.1.1.1"/>
    </reaction>
</comment>
<evidence type="ECO:0000256" key="2">
    <source>
        <dbReference type="ARBA" id="ARBA00008072"/>
    </source>
</evidence>
<dbReference type="PANTHER" id="PTHR42940">
    <property type="entry name" value="ALCOHOL DEHYDROGENASE 1-RELATED"/>
    <property type="match status" value="1"/>
</dbReference>
<dbReference type="SUPFAM" id="SSF51735">
    <property type="entry name" value="NAD(P)-binding Rossmann-fold domains"/>
    <property type="match status" value="1"/>
</dbReference>
<comment type="caution">
    <text evidence="10">The sequence shown here is derived from an EMBL/GenBank/DDBJ whole genome shotgun (WGS) entry which is preliminary data.</text>
</comment>
<proteinExistence type="inferred from homology"/>
<dbReference type="InterPro" id="IPR036291">
    <property type="entry name" value="NAD(P)-bd_dom_sf"/>
</dbReference>
<evidence type="ECO:0000256" key="6">
    <source>
        <dbReference type="ARBA" id="ARBA00023002"/>
    </source>
</evidence>
<dbReference type="Pfam" id="PF08240">
    <property type="entry name" value="ADH_N"/>
    <property type="match status" value="1"/>
</dbReference>
<dbReference type="SMART" id="SM00829">
    <property type="entry name" value="PKS_ER"/>
    <property type="match status" value="1"/>
</dbReference>
<comment type="catalytic activity">
    <reaction evidence="8">
        <text>a primary alcohol + NAD(+) = an aldehyde + NADH + H(+)</text>
        <dbReference type="Rhea" id="RHEA:10736"/>
        <dbReference type="ChEBI" id="CHEBI:15378"/>
        <dbReference type="ChEBI" id="CHEBI:15734"/>
        <dbReference type="ChEBI" id="CHEBI:17478"/>
        <dbReference type="ChEBI" id="CHEBI:57540"/>
        <dbReference type="ChEBI" id="CHEBI:57945"/>
        <dbReference type="EC" id="1.1.1.1"/>
    </reaction>
</comment>
<sequence>MRAAVLRHTGGPDVVGVEEIARPRPGPGEVLVRVAACGLCGHDQADRAGLLRIPLPAVLGHEIAGFVVETGEATSRFAPGDRVAGKQFATCGRCACCTGADELRCPERAFTYGGFAEYVVLRESSLLPVPEHVDLTSAAVVACAVGTGLQALRGVARLRAGESVLVTGAGGGLGLHGVQVAAALGARVVALTGDPGKADRLRDLGADEVVIAGSTAWQAVLAATEGRGADVVLDNTGHPDVFSHAFRGLADRGRYVLTGQVGSQPLRLHPAFLFAKDATLAGSGSTPMSTFVDALGMVADGRVTPLVTRYALDDIGRAFTDLDERRVVGRAVLVPTTGGPS</sequence>
<evidence type="ECO:0000256" key="5">
    <source>
        <dbReference type="ARBA" id="ARBA00022833"/>
    </source>
</evidence>
<dbReference type="Pfam" id="PF00107">
    <property type="entry name" value="ADH_zinc_N"/>
    <property type="match status" value="1"/>
</dbReference>
<dbReference type="InterPro" id="IPR011032">
    <property type="entry name" value="GroES-like_sf"/>
</dbReference>
<keyword evidence="4" id="KW-0479">Metal-binding</keyword>
<evidence type="ECO:0000256" key="7">
    <source>
        <dbReference type="ARBA" id="ARBA00049164"/>
    </source>
</evidence>
<dbReference type="InterPro" id="IPR020843">
    <property type="entry name" value="ER"/>
</dbReference>
<keyword evidence="11" id="KW-1185">Reference proteome</keyword>
<evidence type="ECO:0000313" key="10">
    <source>
        <dbReference type="EMBL" id="GAA4672887.1"/>
    </source>
</evidence>
<comment type="similarity">
    <text evidence="2">Belongs to the zinc-containing alcohol dehydrogenase family.</text>
</comment>
<name>A0ABP8VVA5_9PSEU</name>
<dbReference type="RefSeq" id="WP_345377530.1">
    <property type="nucleotide sequence ID" value="NZ_BAABIC010000001.1"/>
</dbReference>
<dbReference type="InterPro" id="IPR013149">
    <property type="entry name" value="ADH-like_C"/>
</dbReference>
<protein>
    <recommendedName>
        <fullName evidence="3">alcohol dehydrogenase</fullName>
        <ecNumber evidence="3">1.1.1.1</ecNumber>
    </recommendedName>
</protein>
<dbReference type="InterPro" id="IPR013154">
    <property type="entry name" value="ADH-like_N"/>
</dbReference>
<evidence type="ECO:0000313" key="11">
    <source>
        <dbReference type="Proteomes" id="UP001500325"/>
    </source>
</evidence>
<evidence type="ECO:0000256" key="3">
    <source>
        <dbReference type="ARBA" id="ARBA00013190"/>
    </source>
</evidence>
<dbReference type="Gene3D" id="3.90.180.10">
    <property type="entry name" value="Medium-chain alcohol dehydrogenases, catalytic domain"/>
    <property type="match status" value="1"/>
</dbReference>
<dbReference type="Proteomes" id="UP001500325">
    <property type="component" value="Unassembled WGS sequence"/>
</dbReference>
<feature type="domain" description="Enoyl reductase (ER)" evidence="9">
    <location>
        <begin position="10"/>
        <end position="333"/>
    </location>
</feature>
<dbReference type="SUPFAM" id="SSF50129">
    <property type="entry name" value="GroES-like"/>
    <property type="match status" value="1"/>
</dbReference>
<evidence type="ECO:0000259" key="9">
    <source>
        <dbReference type="SMART" id="SM00829"/>
    </source>
</evidence>
<evidence type="ECO:0000256" key="4">
    <source>
        <dbReference type="ARBA" id="ARBA00022723"/>
    </source>
</evidence>
<evidence type="ECO:0000256" key="8">
    <source>
        <dbReference type="ARBA" id="ARBA00049243"/>
    </source>
</evidence>
<dbReference type="EMBL" id="BAABIC010000001">
    <property type="protein sequence ID" value="GAA4672887.1"/>
    <property type="molecule type" value="Genomic_DNA"/>
</dbReference>
<keyword evidence="5" id="KW-0862">Zinc</keyword>
<comment type="cofactor">
    <cofactor evidence="1">
        <name>Zn(2+)</name>
        <dbReference type="ChEBI" id="CHEBI:29105"/>
    </cofactor>
</comment>
<dbReference type="EC" id="1.1.1.1" evidence="3"/>
<gene>
    <name evidence="10" type="ORF">GCM10023215_00250</name>
</gene>
<accession>A0ABP8VVA5</accession>
<reference evidence="11" key="1">
    <citation type="journal article" date="2019" name="Int. J. Syst. Evol. Microbiol.">
        <title>The Global Catalogue of Microorganisms (GCM) 10K type strain sequencing project: providing services to taxonomists for standard genome sequencing and annotation.</title>
        <authorList>
            <consortium name="The Broad Institute Genomics Platform"/>
            <consortium name="The Broad Institute Genome Sequencing Center for Infectious Disease"/>
            <person name="Wu L."/>
            <person name="Ma J."/>
        </authorList>
    </citation>
    <scope>NUCLEOTIDE SEQUENCE [LARGE SCALE GENOMIC DNA]</scope>
    <source>
        <strain evidence="11">JCM 18055</strain>
    </source>
</reference>